<dbReference type="SUPFAM" id="SSF51905">
    <property type="entry name" value="FAD/NAD(P)-binding domain"/>
    <property type="match status" value="1"/>
</dbReference>
<dbReference type="Proteomes" id="UP000886476">
    <property type="component" value="Unassembled WGS sequence"/>
</dbReference>
<protein>
    <submittedName>
        <fullName evidence="2">NAD(P)/FAD-dependent oxidoreductase</fullName>
    </submittedName>
</protein>
<dbReference type="RefSeq" id="WP_172111358.1">
    <property type="nucleotide sequence ID" value="NZ_JABFDN010000004.1"/>
</dbReference>
<evidence type="ECO:0000313" key="2">
    <source>
        <dbReference type="EMBL" id="NPU66261.1"/>
    </source>
</evidence>
<sequence length="367" mass="38910">MIEADVVVVGCGPAGATTALNLAPFRRVLVLERNAAPAPRIGESVPGAIRRLLADMGLWDAFAADHHAPCYARRSVWGGAAADEQDSIRDPLGHGWHLDRVRFETMLRTAATARGAAVLSPAHPIGVAWEHGAWQLRVAYRDQRLLVRAPLLIDAGGRSSTLLRPFGGQRNAGDKLLCGWVQGTARRAADAGVTFTAAEPEGWWYTAPLPGGRRVLAFHTDADLGAASDTRSATALLARAARLPELGAVLAASGFAPDASSGVCAAHSAALAPPAGEGWLAAGDAALAFDPLSSQGLFHALYTGLAAAEAAHRHLDGDAAALPEYATGLAAIRQAYDDHLVAWYGQERRFTAQPFWRRRHNEDRRDA</sequence>
<accession>A0ABX2CDH0</accession>
<evidence type="ECO:0000313" key="3">
    <source>
        <dbReference type="Proteomes" id="UP000886476"/>
    </source>
</evidence>
<dbReference type="InterPro" id="IPR002938">
    <property type="entry name" value="FAD-bd"/>
</dbReference>
<dbReference type="PANTHER" id="PTHR43747">
    <property type="entry name" value="FAD-BINDING PROTEIN"/>
    <property type="match status" value="1"/>
</dbReference>
<gene>
    <name evidence="2" type="ORF">HL667_14750</name>
</gene>
<comment type="caution">
    <text evidence="2">The sequence shown here is derived from an EMBL/GenBank/DDBJ whole genome shotgun (WGS) entry which is preliminary data.</text>
</comment>
<dbReference type="Gene3D" id="3.30.9.100">
    <property type="match status" value="1"/>
</dbReference>
<reference evidence="2" key="1">
    <citation type="submission" date="2020-05" db="EMBL/GenBank/DDBJ databases">
        <title>Nod-independent and nitrogen-fixing Bradyrhizobium aeschynomene sp. nov. isolated from nodules of Aeschynomene indica.</title>
        <authorList>
            <person name="Zhang Z."/>
        </authorList>
    </citation>
    <scope>NUCLEOTIDE SEQUENCE</scope>
    <source>
        <strain evidence="2">83012</strain>
    </source>
</reference>
<dbReference type="InterPro" id="IPR036188">
    <property type="entry name" value="FAD/NAD-bd_sf"/>
</dbReference>
<dbReference type="InterPro" id="IPR050816">
    <property type="entry name" value="Flavin-dep_Halogenase_NPB"/>
</dbReference>
<dbReference type="EMBL" id="JABFDN010000004">
    <property type="protein sequence ID" value="NPU66261.1"/>
    <property type="molecule type" value="Genomic_DNA"/>
</dbReference>
<dbReference type="Pfam" id="PF01494">
    <property type="entry name" value="FAD_binding_3"/>
    <property type="match status" value="1"/>
</dbReference>
<dbReference type="Gene3D" id="3.50.50.60">
    <property type="entry name" value="FAD/NAD(P)-binding domain"/>
    <property type="match status" value="1"/>
</dbReference>
<evidence type="ECO:0000259" key="1">
    <source>
        <dbReference type="Pfam" id="PF01494"/>
    </source>
</evidence>
<dbReference type="PANTHER" id="PTHR43747:SF1">
    <property type="entry name" value="SLR1998 PROTEIN"/>
    <property type="match status" value="1"/>
</dbReference>
<keyword evidence="3" id="KW-1185">Reference proteome</keyword>
<proteinExistence type="predicted"/>
<organism evidence="2 3">
    <name type="scientific">Bradyrhizobium aeschynomenes</name>
    <dbReference type="NCBI Taxonomy" id="2734909"/>
    <lineage>
        <taxon>Bacteria</taxon>
        <taxon>Pseudomonadati</taxon>
        <taxon>Pseudomonadota</taxon>
        <taxon>Alphaproteobacteria</taxon>
        <taxon>Hyphomicrobiales</taxon>
        <taxon>Nitrobacteraceae</taxon>
        <taxon>Bradyrhizobium</taxon>
    </lineage>
</organism>
<name>A0ABX2CDH0_9BRAD</name>
<feature type="domain" description="FAD-binding" evidence="1">
    <location>
        <begin position="3"/>
        <end position="226"/>
    </location>
</feature>